<dbReference type="EMBL" id="FOTC01000002">
    <property type="protein sequence ID" value="SFL03299.1"/>
    <property type="molecule type" value="Genomic_DNA"/>
</dbReference>
<organism evidence="1 2">
    <name type="scientific">Halogranum rubrum</name>
    <dbReference type="NCBI Taxonomy" id="553466"/>
    <lineage>
        <taxon>Archaea</taxon>
        <taxon>Methanobacteriati</taxon>
        <taxon>Methanobacteriota</taxon>
        <taxon>Stenosarchaea group</taxon>
        <taxon>Halobacteria</taxon>
        <taxon>Halobacteriales</taxon>
        <taxon>Haloferacaceae</taxon>
    </lineage>
</organism>
<dbReference type="AlphaFoldDB" id="A0A1I4EDL9"/>
<accession>A0A1I4EDL9</accession>
<name>A0A1I4EDL9_9EURY</name>
<dbReference type="NCBIfam" id="NF045545">
    <property type="entry name" value="HAH_0734_fam"/>
    <property type="match status" value="1"/>
</dbReference>
<dbReference type="STRING" id="553466.SAMN04487950_2067"/>
<sequence>MKHLIVHGDPGIRKDAIINYDDTEQVCFSIQRQGDYHGPEEVQLWCVIGTEDEREKFDKREYVPHWLDVDTIDADALDVVKGKGDMAV</sequence>
<gene>
    <name evidence="1" type="ORF">SAMN04487950_2067</name>
</gene>
<proteinExistence type="predicted"/>
<keyword evidence="2" id="KW-1185">Reference proteome</keyword>
<evidence type="ECO:0000313" key="1">
    <source>
        <dbReference type="EMBL" id="SFL03299.1"/>
    </source>
</evidence>
<dbReference type="InterPro" id="IPR054623">
    <property type="entry name" value="HAH_0734-like"/>
</dbReference>
<dbReference type="Pfam" id="PF23384">
    <property type="entry name" value="DUF7098"/>
    <property type="match status" value="1"/>
</dbReference>
<evidence type="ECO:0000313" key="2">
    <source>
        <dbReference type="Proteomes" id="UP000199607"/>
    </source>
</evidence>
<dbReference type="RefSeq" id="WP_089869060.1">
    <property type="nucleotide sequence ID" value="NZ_FOTC01000002.1"/>
</dbReference>
<dbReference type="Proteomes" id="UP000199607">
    <property type="component" value="Unassembled WGS sequence"/>
</dbReference>
<reference evidence="2" key="1">
    <citation type="submission" date="2016-10" db="EMBL/GenBank/DDBJ databases">
        <authorList>
            <person name="Varghese N."/>
            <person name="Submissions S."/>
        </authorList>
    </citation>
    <scope>NUCLEOTIDE SEQUENCE [LARGE SCALE GENOMIC DNA]</scope>
    <source>
        <strain evidence="2">CGMCC 1.7738</strain>
    </source>
</reference>
<protein>
    <submittedName>
        <fullName evidence="1">Uncharacterized protein</fullName>
    </submittedName>
</protein>